<name>A0A5E4QNW9_9NEOP</name>
<protein>
    <submittedName>
        <fullName evidence="1">Uncharacterized protein</fullName>
    </submittedName>
</protein>
<dbReference type="EMBL" id="FZQP02004100">
    <property type="protein sequence ID" value="VVC99361.1"/>
    <property type="molecule type" value="Genomic_DNA"/>
</dbReference>
<proteinExistence type="predicted"/>
<dbReference type="AlphaFoldDB" id="A0A5E4QNW9"/>
<keyword evidence="2" id="KW-1185">Reference proteome</keyword>
<evidence type="ECO:0000313" key="2">
    <source>
        <dbReference type="Proteomes" id="UP000324832"/>
    </source>
</evidence>
<organism evidence="1 2">
    <name type="scientific">Leptidea sinapis</name>
    <dbReference type="NCBI Taxonomy" id="189913"/>
    <lineage>
        <taxon>Eukaryota</taxon>
        <taxon>Metazoa</taxon>
        <taxon>Ecdysozoa</taxon>
        <taxon>Arthropoda</taxon>
        <taxon>Hexapoda</taxon>
        <taxon>Insecta</taxon>
        <taxon>Pterygota</taxon>
        <taxon>Neoptera</taxon>
        <taxon>Endopterygota</taxon>
        <taxon>Lepidoptera</taxon>
        <taxon>Glossata</taxon>
        <taxon>Ditrysia</taxon>
        <taxon>Papilionoidea</taxon>
        <taxon>Pieridae</taxon>
        <taxon>Dismorphiinae</taxon>
        <taxon>Leptidea</taxon>
    </lineage>
</organism>
<accession>A0A5E4QNW9</accession>
<dbReference type="Proteomes" id="UP000324832">
    <property type="component" value="Unassembled WGS sequence"/>
</dbReference>
<gene>
    <name evidence="1" type="ORF">LSINAPIS_LOCUS10253</name>
</gene>
<evidence type="ECO:0000313" key="1">
    <source>
        <dbReference type="EMBL" id="VVC99361.1"/>
    </source>
</evidence>
<sequence>MSGFKALRDVSNDLRSDLRLLATRLFRASVPISFEDSCVKKIKDISLLTSKLRLVNAKVHAETPEIRRLAKDEFSTMNNYTDTVVWKLIEQQSVKVLLQSHSVKKIIKQAIEYSQKEIKLDELNKILNQKEIELVAVATSRTSDYNWTADPQMKIKVLALTRKSYNVQMFIDPQFED</sequence>
<reference evidence="1 2" key="1">
    <citation type="submission" date="2017-07" db="EMBL/GenBank/DDBJ databases">
        <authorList>
            <person name="Talla V."/>
            <person name="Backstrom N."/>
        </authorList>
    </citation>
    <scope>NUCLEOTIDE SEQUENCE [LARGE SCALE GENOMIC DNA]</scope>
</reference>